<dbReference type="EMBL" id="JANPWZ010002374">
    <property type="protein sequence ID" value="KAJ3559437.1"/>
    <property type="molecule type" value="Genomic_DNA"/>
</dbReference>
<gene>
    <name evidence="1" type="ORF">NPX13_g9533</name>
</gene>
<keyword evidence="2" id="KW-1185">Reference proteome</keyword>
<evidence type="ECO:0000313" key="1">
    <source>
        <dbReference type="EMBL" id="KAJ3559437.1"/>
    </source>
</evidence>
<dbReference type="AlphaFoldDB" id="A0A9W8N6I4"/>
<sequence length="438" mass="49535">MSSAILTNSVKVTSTTMGQNAAGQSTAGQNTADQNVAGQIAADQNATVQNTTDQNTVDQTAAGQNAVDKNTADKNTPDEVVKYRNLRKYVLDNHIGRTEMAYVMDLLPVRLDDPTKAVPSEIFIIIVEFLSLRSFARYLHHLSVSSGFLYEYCSGKVAWHEPGSGYIIVDNLRLRTRKVLAPPTEVETMSRSPLRLLALGSRLVVASVGKMIIAWDHIDNQTHQQLLASEPFKCATHKNNVAIHFQGMAVIIWTPGQPAVHIPSQIPQPRIFSTDPSVGSLYQGVFFNTHEKETLYVISVDFVGEDDDLMVHITADEFSGINHKATYKFERPAPHNLATSLDDRSTEGLKVLEYDFDFSQVRFYSAEHTIIFDKLERQFAYYKSREKLHSSIPRPLWQSLFAFEYPDLDFVLRPGRYHSHYKIIWLDRVEKRGRSRRD</sequence>
<comment type="caution">
    <text evidence="1">The sequence shown here is derived from an EMBL/GenBank/DDBJ whole genome shotgun (WGS) entry which is preliminary data.</text>
</comment>
<protein>
    <submittedName>
        <fullName evidence="1">Uncharacterized protein</fullName>
    </submittedName>
</protein>
<organism evidence="1 2">
    <name type="scientific">Xylaria arbuscula</name>
    <dbReference type="NCBI Taxonomy" id="114810"/>
    <lineage>
        <taxon>Eukaryota</taxon>
        <taxon>Fungi</taxon>
        <taxon>Dikarya</taxon>
        <taxon>Ascomycota</taxon>
        <taxon>Pezizomycotina</taxon>
        <taxon>Sordariomycetes</taxon>
        <taxon>Xylariomycetidae</taxon>
        <taxon>Xylariales</taxon>
        <taxon>Xylariaceae</taxon>
        <taxon>Xylaria</taxon>
    </lineage>
</organism>
<accession>A0A9W8N6I4</accession>
<name>A0A9W8N6I4_9PEZI</name>
<proteinExistence type="predicted"/>
<reference evidence="1" key="1">
    <citation type="submission" date="2022-07" db="EMBL/GenBank/DDBJ databases">
        <title>Genome Sequence of Xylaria arbuscula.</title>
        <authorList>
            <person name="Buettner E."/>
        </authorList>
    </citation>
    <scope>NUCLEOTIDE SEQUENCE</scope>
    <source>
        <strain evidence="1">VT107</strain>
    </source>
</reference>
<dbReference type="VEuPathDB" id="FungiDB:F4678DRAFT_435052"/>
<dbReference type="Proteomes" id="UP001148614">
    <property type="component" value="Unassembled WGS sequence"/>
</dbReference>
<evidence type="ECO:0000313" key="2">
    <source>
        <dbReference type="Proteomes" id="UP001148614"/>
    </source>
</evidence>